<comment type="cofactor">
    <cofactor evidence="11">
        <name>Mg(2+)</name>
        <dbReference type="ChEBI" id="CHEBI:18420"/>
    </cofactor>
    <cofactor evidence="11">
        <name>Mn(2+)</name>
        <dbReference type="ChEBI" id="CHEBI:29035"/>
    </cofactor>
    <text evidence="11">Magnesium. Can also use manganese.</text>
</comment>
<protein>
    <recommendedName>
        <fullName evidence="2 10">FAD:protein FMN transferase</fullName>
        <ecNumber evidence="1 10">2.7.1.180</ecNumber>
    </recommendedName>
    <alternativeName>
        <fullName evidence="8 10">Flavin transferase</fullName>
    </alternativeName>
</protein>
<proteinExistence type="inferred from homology"/>
<evidence type="ECO:0000256" key="8">
    <source>
        <dbReference type="ARBA" id="ARBA00031306"/>
    </source>
</evidence>
<dbReference type="Gene3D" id="3.10.520.10">
    <property type="entry name" value="ApbE-like domains"/>
    <property type="match status" value="1"/>
</dbReference>
<dbReference type="PANTHER" id="PTHR30040">
    <property type="entry name" value="THIAMINE BIOSYNTHESIS LIPOPROTEIN APBE"/>
    <property type="match status" value="1"/>
</dbReference>
<dbReference type="InterPro" id="IPR024932">
    <property type="entry name" value="ApbE"/>
</dbReference>
<evidence type="ECO:0000313" key="12">
    <source>
        <dbReference type="EMBL" id="MBS4184636.1"/>
    </source>
</evidence>
<evidence type="ECO:0000256" key="1">
    <source>
        <dbReference type="ARBA" id="ARBA00011955"/>
    </source>
</evidence>
<organism evidence="12">
    <name type="scientific">Neobacillus citreus</name>
    <dbReference type="NCBI Taxonomy" id="2833578"/>
    <lineage>
        <taxon>Bacteria</taxon>
        <taxon>Bacillati</taxon>
        <taxon>Bacillota</taxon>
        <taxon>Bacilli</taxon>
        <taxon>Bacillales</taxon>
        <taxon>Bacillaceae</taxon>
        <taxon>Neobacillus</taxon>
    </lineage>
</organism>
<comment type="catalytic activity">
    <reaction evidence="9 10">
        <text>L-threonyl-[protein] + FAD = FMN-L-threonyl-[protein] + AMP + H(+)</text>
        <dbReference type="Rhea" id="RHEA:36847"/>
        <dbReference type="Rhea" id="RHEA-COMP:11060"/>
        <dbReference type="Rhea" id="RHEA-COMP:11061"/>
        <dbReference type="ChEBI" id="CHEBI:15378"/>
        <dbReference type="ChEBI" id="CHEBI:30013"/>
        <dbReference type="ChEBI" id="CHEBI:57692"/>
        <dbReference type="ChEBI" id="CHEBI:74257"/>
        <dbReference type="ChEBI" id="CHEBI:456215"/>
        <dbReference type="EC" id="2.7.1.180"/>
    </reaction>
</comment>
<reference evidence="12" key="1">
    <citation type="submission" date="2021-05" db="EMBL/GenBank/DDBJ databases">
        <title>Novel Bacillus species.</title>
        <authorList>
            <person name="Liu G."/>
        </authorList>
    </citation>
    <scope>NUCLEOTIDE SEQUENCE</scope>
    <source>
        <strain evidence="12 14">FJAT-50051</strain>
    </source>
</reference>
<dbReference type="EC" id="2.7.1.180" evidence="1 10"/>
<gene>
    <name evidence="13" type="ORF">KHB02_009810</name>
    <name evidence="12" type="ORF">KHB02_24995</name>
</gene>
<dbReference type="SUPFAM" id="SSF143631">
    <property type="entry name" value="ApbE-like"/>
    <property type="match status" value="1"/>
</dbReference>
<dbReference type="EMBL" id="JAGYPE020000013">
    <property type="protein sequence ID" value="MCH6265831.1"/>
    <property type="molecule type" value="Genomic_DNA"/>
</dbReference>
<dbReference type="PANTHER" id="PTHR30040:SF2">
    <property type="entry name" value="FAD:PROTEIN FMN TRANSFERASE"/>
    <property type="match status" value="1"/>
</dbReference>
<dbReference type="EMBL" id="JAGYPE010000005">
    <property type="protein sequence ID" value="MBS4184636.1"/>
    <property type="molecule type" value="Genomic_DNA"/>
</dbReference>
<evidence type="ECO:0000256" key="4">
    <source>
        <dbReference type="ARBA" id="ARBA00022679"/>
    </source>
</evidence>
<sequence>MSTTVKIAISYELPNHDLSLIYQLFELIEKTCSRFRSDSELSLLNRQIEKEAIVSSEMFSILTEADKFFWESNGIFNPGILSALETNGYNQSIEFVRGQDMDLPLDAIGVTSQPFKLNQGRQAVTLHTRIDLGGIAKGWVIDRAAEILEQYGYGFINVGGDMRIFGTLPRPLNIGIEHPMNLSNMISSVQVQEGAIATSTSAKRKWFVNGELKHHLIDTRTGHSSESSIISATITAPTAIEADVWAKIILLIGEKDGPGKVLEKGLGAILINQNCGIWKGGSLYGNV</sequence>
<dbReference type="GO" id="GO:0016740">
    <property type="term" value="F:transferase activity"/>
    <property type="evidence" value="ECO:0007669"/>
    <property type="project" value="UniProtKB-UniRule"/>
</dbReference>
<evidence type="ECO:0000256" key="9">
    <source>
        <dbReference type="ARBA" id="ARBA00048540"/>
    </source>
</evidence>
<dbReference type="GO" id="GO:0046872">
    <property type="term" value="F:metal ion binding"/>
    <property type="evidence" value="ECO:0007669"/>
    <property type="project" value="UniProtKB-UniRule"/>
</dbReference>
<keyword evidence="5 10" id="KW-0479">Metal-binding</keyword>
<comment type="similarity">
    <text evidence="10">Belongs to the ApbE family.</text>
</comment>
<keyword evidence="4 10" id="KW-0808">Transferase</keyword>
<evidence type="ECO:0000256" key="10">
    <source>
        <dbReference type="PIRNR" id="PIRNR006268"/>
    </source>
</evidence>
<dbReference type="Proteomes" id="UP000677265">
    <property type="component" value="Unassembled WGS sequence"/>
</dbReference>
<dbReference type="InterPro" id="IPR003374">
    <property type="entry name" value="ApbE-like_sf"/>
</dbReference>
<keyword evidence="6 10" id="KW-0274">FAD</keyword>
<keyword evidence="3 10" id="KW-0285">Flavoprotein</keyword>
<name>A0A942T404_9BACI</name>
<evidence type="ECO:0000256" key="3">
    <source>
        <dbReference type="ARBA" id="ARBA00022630"/>
    </source>
</evidence>
<feature type="binding site" evidence="11">
    <location>
        <position position="134"/>
    </location>
    <ligand>
        <name>Mg(2+)</name>
        <dbReference type="ChEBI" id="CHEBI:18420"/>
    </ligand>
</feature>
<dbReference type="AlphaFoldDB" id="A0A942T404"/>
<evidence type="ECO:0000256" key="7">
    <source>
        <dbReference type="ARBA" id="ARBA00022842"/>
    </source>
</evidence>
<dbReference type="RefSeq" id="WP_213144556.1">
    <property type="nucleotide sequence ID" value="NZ_JAGYPE020000013.1"/>
</dbReference>
<evidence type="ECO:0000313" key="14">
    <source>
        <dbReference type="Proteomes" id="UP000677265"/>
    </source>
</evidence>
<comment type="caution">
    <text evidence="12">The sequence shown here is derived from an EMBL/GenBank/DDBJ whole genome shotgun (WGS) entry which is preliminary data.</text>
</comment>
<evidence type="ECO:0000313" key="13">
    <source>
        <dbReference type="EMBL" id="MCH6265831.1"/>
    </source>
</evidence>
<accession>A0A942T404</accession>
<evidence type="ECO:0000256" key="11">
    <source>
        <dbReference type="PIRSR" id="PIRSR006268-2"/>
    </source>
</evidence>
<evidence type="ECO:0000256" key="6">
    <source>
        <dbReference type="ARBA" id="ARBA00022827"/>
    </source>
</evidence>
<evidence type="ECO:0000256" key="2">
    <source>
        <dbReference type="ARBA" id="ARBA00016337"/>
    </source>
</evidence>
<keyword evidence="14" id="KW-1185">Reference proteome</keyword>
<dbReference type="PIRSF" id="PIRSF006268">
    <property type="entry name" value="ApbE"/>
    <property type="match status" value="1"/>
</dbReference>
<dbReference type="Pfam" id="PF02424">
    <property type="entry name" value="ApbE"/>
    <property type="match status" value="1"/>
</dbReference>
<evidence type="ECO:0000256" key="5">
    <source>
        <dbReference type="ARBA" id="ARBA00022723"/>
    </source>
</evidence>
<keyword evidence="7 10" id="KW-0460">Magnesium</keyword>
<feature type="binding site" evidence="11">
    <location>
        <position position="243"/>
    </location>
    <ligand>
        <name>Mg(2+)</name>
        <dbReference type="ChEBI" id="CHEBI:18420"/>
    </ligand>
</feature>